<protein>
    <recommendedName>
        <fullName evidence="2">Putative sensor domain-containing protein</fullName>
    </recommendedName>
</protein>
<keyword evidence="1" id="KW-0472">Membrane</keyword>
<dbReference type="Proteomes" id="UP001500630">
    <property type="component" value="Unassembled WGS sequence"/>
</dbReference>
<keyword evidence="1" id="KW-0812">Transmembrane</keyword>
<reference evidence="4" key="1">
    <citation type="journal article" date="2019" name="Int. J. Syst. Evol. Microbiol.">
        <title>The Global Catalogue of Microorganisms (GCM) 10K type strain sequencing project: providing services to taxonomists for standard genome sequencing and annotation.</title>
        <authorList>
            <consortium name="The Broad Institute Genomics Platform"/>
            <consortium name="The Broad Institute Genome Sequencing Center for Infectious Disease"/>
            <person name="Wu L."/>
            <person name="Ma J."/>
        </authorList>
    </citation>
    <scope>NUCLEOTIDE SEQUENCE [LARGE SCALE GENOMIC DNA]</scope>
    <source>
        <strain evidence="4">JCM 17326</strain>
    </source>
</reference>
<name>A0ABP6VYS7_9ACTN</name>
<proteinExistence type="predicted"/>
<feature type="transmembrane region" description="Helical" evidence="1">
    <location>
        <begin position="12"/>
        <end position="30"/>
    </location>
</feature>
<organism evidence="3 4">
    <name type="scientific">Nonomuraea rosea</name>
    <dbReference type="NCBI Taxonomy" id="638574"/>
    <lineage>
        <taxon>Bacteria</taxon>
        <taxon>Bacillati</taxon>
        <taxon>Actinomycetota</taxon>
        <taxon>Actinomycetes</taxon>
        <taxon>Streptosporangiales</taxon>
        <taxon>Streptosporangiaceae</taxon>
        <taxon>Nonomuraea</taxon>
    </lineage>
</organism>
<feature type="transmembrane region" description="Helical" evidence="1">
    <location>
        <begin position="105"/>
        <end position="127"/>
    </location>
</feature>
<feature type="transmembrane region" description="Helical" evidence="1">
    <location>
        <begin position="163"/>
        <end position="188"/>
    </location>
</feature>
<dbReference type="InterPro" id="IPR025828">
    <property type="entry name" value="Put_sensor_dom"/>
</dbReference>
<sequence>MKALQRLTADTRYVLIGFPAAIILFAAVVTGVAAGIGSAVAFIGLPILAATAALARNFADVERVMLPGVLGHPVARPQYAAVPAGAGPLRRLLNPLTSGQAAMDLLYGIIAFPFAIVSFVLVVVWWAGAVAGLTFPIYGWQIAAIPGSEITLPWQLGLGDSDLLFVGFYTVAGVLFALTLPVVVRIAALLKASMAQIMLTHAAQPAPSSSLYGDPAWSASR</sequence>
<accession>A0ABP6VYS7</accession>
<evidence type="ECO:0000259" key="2">
    <source>
        <dbReference type="Pfam" id="PF13796"/>
    </source>
</evidence>
<evidence type="ECO:0000313" key="4">
    <source>
        <dbReference type="Proteomes" id="UP001500630"/>
    </source>
</evidence>
<dbReference type="Pfam" id="PF13796">
    <property type="entry name" value="Sensor"/>
    <property type="match status" value="1"/>
</dbReference>
<comment type="caution">
    <text evidence="3">The sequence shown here is derived from an EMBL/GenBank/DDBJ whole genome shotgun (WGS) entry which is preliminary data.</text>
</comment>
<feature type="domain" description="Putative sensor" evidence="2">
    <location>
        <begin position="13"/>
        <end position="199"/>
    </location>
</feature>
<feature type="transmembrane region" description="Helical" evidence="1">
    <location>
        <begin position="36"/>
        <end position="55"/>
    </location>
</feature>
<gene>
    <name evidence="3" type="ORF">GCM10022419_024080</name>
</gene>
<evidence type="ECO:0000313" key="3">
    <source>
        <dbReference type="EMBL" id="GAA3543098.1"/>
    </source>
</evidence>
<keyword evidence="1" id="KW-1133">Transmembrane helix</keyword>
<keyword evidence="4" id="KW-1185">Reference proteome</keyword>
<dbReference type="RefSeq" id="WP_345561103.1">
    <property type="nucleotide sequence ID" value="NZ_BAABDQ010000004.1"/>
</dbReference>
<evidence type="ECO:0000256" key="1">
    <source>
        <dbReference type="SAM" id="Phobius"/>
    </source>
</evidence>
<dbReference type="EMBL" id="BAABDQ010000004">
    <property type="protein sequence ID" value="GAA3543098.1"/>
    <property type="molecule type" value="Genomic_DNA"/>
</dbReference>